<dbReference type="InParanoid" id="A0A369J5R7"/>
<comment type="caution">
    <text evidence="1">The sequence shown here is derived from an EMBL/GenBank/DDBJ whole genome shotgun (WGS) entry which is preliminary data.</text>
</comment>
<protein>
    <submittedName>
        <fullName evidence="1">Uncharacterized protein</fullName>
    </submittedName>
</protein>
<organism evidence="1 2">
    <name type="scientific">Hypsizygus marmoreus</name>
    <name type="common">White beech mushroom</name>
    <name type="synonym">Agaricus marmoreus</name>
    <dbReference type="NCBI Taxonomy" id="39966"/>
    <lineage>
        <taxon>Eukaryota</taxon>
        <taxon>Fungi</taxon>
        <taxon>Dikarya</taxon>
        <taxon>Basidiomycota</taxon>
        <taxon>Agaricomycotina</taxon>
        <taxon>Agaricomycetes</taxon>
        <taxon>Agaricomycetidae</taxon>
        <taxon>Agaricales</taxon>
        <taxon>Tricholomatineae</taxon>
        <taxon>Lyophyllaceae</taxon>
        <taxon>Hypsizygus</taxon>
    </lineage>
</organism>
<keyword evidence="2" id="KW-1185">Reference proteome</keyword>
<gene>
    <name evidence="1" type="ORF">Hypma_003698</name>
</gene>
<dbReference type="AlphaFoldDB" id="A0A369J5R7"/>
<evidence type="ECO:0000313" key="2">
    <source>
        <dbReference type="Proteomes" id="UP000076154"/>
    </source>
</evidence>
<dbReference type="EMBL" id="LUEZ02000138">
    <property type="protein sequence ID" value="RDB15755.1"/>
    <property type="molecule type" value="Genomic_DNA"/>
</dbReference>
<proteinExistence type="predicted"/>
<name>A0A369J5R7_HYPMA</name>
<reference evidence="1" key="1">
    <citation type="submission" date="2018-04" db="EMBL/GenBank/DDBJ databases">
        <title>Whole genome sequencing of Hypsizygus marmoreus.</title>
        <authorList>
            <person name="Choi I.-G."/>
            <person name="Min B."/>
            <person name="Kim J.-G."/>
            <person name="Kim S."/>
            <person name="Oh Y.-L."/>
            <person name="Kong W.-S."/>
            <person name="Park H."/>
            <person name="Jeong J."/>
            <person name="Song E.-S."/>
        </authorList>
    </citation>
    <scope>NUCLEOTIDE SEQUENCE [LARGE SCALE GENOMIC DNA]</scope>
    <source>
        <strain evidence="1">51987-8</strain>
    </source>
</reference>
<evidence type="ECO:0000313" key="1">
    <source>
        <dbReference type="EMBL" id="RDB15755.1"/>
    </source>
</evidence>
<dbReference type="Proteomes" id="UP000076154">
    <property type="component" value="Unassembled WGS sequence"/>
</dbReference>
<sequence>MEFLCFIPQEVLRDPETTSKGITRVLLVARYGEVGEYEGVVNVELIFIGGFTHDGGDAGCFDNQELDRAASHRVIEGGCEFVIPSRLERGKATLPQLAVVAEV</sequence>
<accession>A0A369J5R7</accession>